<proteinExistence type="predicted"/>
<reference evidence="1 2" key="1">
    <citation type="journal article" date="2018" name="Nat. Ecol. Evol.">
        <title>Pezizomycetes genomes reveal the molecular basis of ectomycorrhizal truffle lifestyle.</title>
        <authorList>
            <person name="Murat C."/>
            <person name="Payen T."/>
            <person name="Noel B."/>
            <person name="Kuo A."/>
            <person name="Morin E."/>
            <person name="Chen J."/>
            <person name="Kohler A."/>
            <person name="Krizsan K."/>
            <person name="Balestrini R."/>
            <person name="Da Silva C."/>
            <person name="Montanini B."/>
            <person name="Hainaut M."/>
            <person name="Levati E."/>
            <person name="Barry K.W."/>
            <person name="Belfiori B."/>
            <person name="Cichocki N."/>
            <person name="Clum A."/>
            <person name="Dockter R.B."/>
            <person name="Fauchery L."/>
            <person name="Guy J."/>
            <person name="Iotti M."/>
            <person name="Le Tacon F."/>
            <person name="Lindquist E.A."/>
            <person name="Lipzen A."/>
            <person name="Malagnac F."/>
            <person name="Mello A."/>
            <person name="Molinier V."/>
            <person name="Miyauchi S."/>
            <person name="Poulain J."/>
            <person name="Riccioni C."/>
            <person name="Rubini A."/>
            <person name="Sitrit Y."/>
            <person name="Splivallo R."/>
            <person name="Traeger S."/>
            <person name="Wang M."/>
            <person name="Zifcakova L."/>
            <person name="Wipf D."/>
            <person name="Zambonelli A."/>
            <person name="Paolocci F."/>
            <person name="Nowrousian M."/>
            <person name="Ottonello S."/>
            <person name="Baldrian P."/>
            <person name="Spatafora J.W."/>
            <person name="Henrissat B."/>
            <person name="Nagy L.G."/>
            <person name="Aury J.M."/>
            <person name="Wincker P."/>
            <person name="Grigoriev I.V."/>
            <person name="Bonfante P."/>
            <person name="Martin F.M."/>
        </authorList>
    </citation>
    <scope>NUCLEOTIDE SEQUENCE [LARGE SCALE GENOMIC DNA]</scope>
    <source>
        <strain evidence="1 2">RN42</strain>
    </source>
</reference>
<evidence type="ECO:0000313" key="2">
    <source>
        <dbReference type="Proteomes" id="UP000275078"/>
    </source>
</evidence>
<dbReference type="EMBL" id="ML119673">
    <property type="protein sequence ID" value="RPA82196.1"/>
    <property type="molecule type" value="Genomic_DNA"/>
</dbReference>
<protein>
    <recommendedName>
        <fullName evidence="3">F-box domain-containing protein</fullName>
    </recommendedName>
</protein>
<dbReference type="InterPro" id="IPR036047">
    <property type="entry name" value="F-box-like_dom_sf"/>
</dbReference>
<accession>A0A3N4I9R3</accession>
<sequence>MESAPASQSITGKIARPARGTSILDLPNELLHEIASHAPTVNAYLNLSQASCLFDDITSTPSTLINFVTNRYRLLSPIGPQFLMGDKAPPKFRSIFGLMISHLLERFAGPKYYQPCSSIRSAVMSRLESSSTLRPLCIELDEVEFLKEAPYRSTWSEGGFLLYSVLSKNWLHKLLDIAALEQTPTLQLLGHVKLLEGLVDSYHDKRLGGDAQPGENGEALDMTVNCEAGEKKAFRIKIWYFDVTHEELESLKGEGLWAQKKLLYRSGYIDWNGEEHMYRPMLSFMLGHLYPAHAELLT</sequence>
<keyword evidence="2" id="KW-1185">Reference proteome</keyword>
<gene>
    <name evidence="1" type="ORF">BJ508DRAFT_325731</name>
</gene>
<dbReference type="SUPFAM" id="SSF81383">
    <property type="entry name" value="F-box domain"/>
    <property type="match status" value="1"/>
</dbReference>
<evidence type="ECO:0008006" key="3">
    <source>
        <dbReference type="Google" id="ProtNLM"/>
    </source>
</evidence>
<dbReference type="AlphaFoldDB" id="A0A3N4I9R3"/>
<organism evidence="1 2">
    <name type="scientific">Ascobolus immersus RN42</name>
    <dbReference type="NCBI Taxonomy" id="1160509"/>
    <lineage>
        <taxon>Eukaryota</taxon>
        <taxon>Fungi</taxon>
        <taxon>Dikarya</taxon>
        <taxon>Ascomycota</taxon>
        <taxon>Pezizomycotina</taxon>
        <taxon>Pezizomycetes</taxon>
        <taxon>Pezizales</taxon>
        <taxon>Ascobolaceae</taxon>
        <taxon>Ascobolus</taxon>
    </lineage>
</organism>
<evidence type="ECO:0000313" key="1">
    <source>
        <dbReference type="EMBL" id="RPA82196.1"/>
    </source>
</evidence>
<dbReference type="Proteomes" id="UP000275078">
    <property type="component" value="Unassembled WGS sequence"/>
</dbReference>
<name>A0A3N4I9R3_ASCIM</name>